<evidence type="ECO:0000256" key="4">
    <source>
        <dbReference type="ARBA" id="ARBA00022989"/>
    </source>
</evidence>
<evidence type="ECO:0000313" key="10">
    <source>
        <dbReference type="Proteomes" id="UP000007382"/>
    </source>
</evidence>
<name>I0ILP7_LEPFC</name>
<feature type="domain" description="Major facilitator superfamily (MFS) profile" evidence="8">
    <location>
        <begin position="20"/>
        <end position="399"/>
    </location>
</feature>
<dbReference type="OrthoDB" id="9773404at2"/>
<comment type="subcellular location">
    <subcellularLocation>
        <location evidence="1">Membrane</location>
        <topology evidence="1">Multi-pass membrane protein</topology>
    </subcellularLocation>
</comment>
<gene>
    <name evidence="9" type="primary">nasA</name>
    <name evidence="9" type="ordered locus">LFE_0478</name>
</gene>
<dbReference type="EMBL" id="AP012342">
    <property type="protein sequence ID" value="BAM06196.1"/>
    <property type="molecule type" value="Genomic_DNA"/>
</dbReference>
<dbReference type="PROSITE" id="PS50850">
    <property type="entry name" value="MFS"/>
    <property type="match status" value="1"/>
</dbReference>
<sequence length="433" mass="46741">MENSRKGQPIISSLKSGHPKTLLSAFLYFDVSFMVWMLIGALSVLIAKDLHLSAFQKGFLVSVPLLGGAFFRIILGLLSDRFGPKKVGMTSLLVTILPLGWAWLGGKSFYELLVVALFLGIAGASFAVALPLASRWYPRENQGIAMGIAGAGNSGTLIAVFLAPTLAVTYHLGWHRVFGLAIIPVLVVWVLFTWLAKEPPVTAAPTGIRPYLELLKVRDLWWFCLFYGTTFGGFVGLTSYLNILYHDRYGLSAIAAGNLTGLAVLSGSFFRPVGGVLGDRFGGLRVLTVIYLLVALSFMLFGVFLPVVPVAILLLTIGILALGIGNGAVFQLVPQRFSSQIGVVSGIVGAAGGLGGFFLPSLFGVLREYWNLTGAGFVVFSFIAFFCGTVVFLKRKNWEHEWLPVPEISPERDRGLPLLPPAVRVPMEVVFGG</sequence>
<dbReference type="Pfam" id="PF07690">
    <property type="entry name" value="MFS_1"/>
    <property type="match status" value="1"/>
</dbReference>
<dbReference type="Gene3D" id="1.20.1250.20">
    <property type="entry name" value="MFS general substrate transporter like domains"/>
    <property type="match status" value="1"/>
</dbReference>
<dbReference type="Proteomes" id="UP000007382">
    <property type="component" value="Chromosome"/>
</dbReference>
<feature type="transmembrane region" description="Helical" evidence="7">
    <location>
        <begin position="87"/>
        <end position="106"/>
    </location>
</feature>
<comment type="similarity">
    <text evidence="2">Belongs to the major facilitator superfamily. Nitrate/nitrite porter (TC 2.A.1.8) family.</text>
</comment>
<keyword evidence="10" id="KW-1185">Reference proteome</keyword>
<organism evidence="9 10">
    <name type="scientific">Leptospirillum ferrooxidans (strain C2-3)</name>
    <dbReference type="NCBI Taxonomy" id="1162668"/>
    <lineage>
        <taxon>Bacteria</taxon>
        <taxon>Pseudomonadati</taxon>
        <taxon>Nitrospirota</taxon>
        <taxon>Nitrospiria</taxon>
        <taxon>Nitrospirales</taxon>
        <taxon>Nitrospiraceae</taxon>
        <taxon>Leptospirillum</taxon>
    </lineage>
</organism>
<feature type="transmembrane region" description="Helical" evidence="7">
    <location>
        <begin position="220"/>
        <end position="243"/>
    </location>
</feature>
<feature type="transmembrane region" description="Helical" evidence="7">
    <location>
        <begin position="144"/>
        <end position="167"/>
    </location>
</feature>
<protein>
    <submittedName>
        <fullName evidence="9">Putative NasA</fullName>
    </submittedName>
</protein>
<keyword evidence="4 7" id="KW-1133">Transmembrane helix</keyword>
<dbReference type="GO" id="GO:0042128">
    <property type="term" value="P:nitrate assimilation"/>
    <property type="evidence" value="ECO:0007669"/>
    <property type="project" value="UniProtKB-KW"/>
</dbReference>
<feature type="transmembrane region" description="Helical" evidence="7">
    <location>
        <begin position="310"/>
        <end position="329"/>
    </location>
</feature>
<dbReference type="eggNOG" id="COG2223">
    <property type="taxonomic scope" value="Bacteria"/>
</dbReference>
<keyword evidence="5" id="KW-0534">Nitrate assimilation</keyword>
<feature type="transmembrane region" description="Helical" evidence="7">
    <location>
        <begin position="369"/>
        <end position="393"/>
    </location>
</feature>
<reference evidence="10" key="2">
    <citation type="submission" date="2012-03" db="EMBL/GenBank/DDBJ databases">
        <title>The complete genome sequence of the pioneer microbe on fresh volcanic deposit, Leptospirillum ferrooxidans strain C2-3.</title>
        <authorList>
            <person name="Fujimura R."/>
            <person name="Sato Y."/>
            <person name="Nishizawa T."/>
            <person name="Nanba K."/>
            <person name="Oshima K."/>
            <person name="Hattori M."/>
            <person name="Kamijo T."/>
            <person name="Ohta H."/>
        </authorList>
    </citation>
    <scope>NUCLEOTIDE SEQUENCE [LARGE SCALE GENOMIC DNA]</scope>
    <source>
        <strain evidence="10">C2-3</strain>
    </source>
</reference>
<feature type="transmembrane region" description="Helical" evidence="7">
    <location>
        <begin position="341"/>
        <end position="363"/>
    </location>
</feature>
<dbReference type="KEGG" id="lfc:LFE_0478"/>
<dbReference type="InterPro" id="IPR011701">
    <property type="entry name" value="MFS"/>
</dbReference>
<feature type="transmembrane region" description="Helical" evidence="7">
    <location>
        <begin position="282"/>
        <end position="304"/>
    </location>
</feature>
<dbReference type="PATRIC" id="fig|1162668.3.peg.560"/>
<dbReference type="AlphaFoldDB" id="I0ILP7"/>
<dbReference type="InterPro" id="IPR036259">
    <property type="entry name" value="MFS_trans_sf"/>
</dbReference>
<reference evidence="9 10" key="1">
    <citation type="journal article" date="2012" name="J. Bacteriol.">
        <title>Complete Genome Sequence of Leptospirillum ferrooxidans Strain C2-3, Isolated from a Fresh Volcanic Ash Deposit on the Island of Miyake, Japan.</title>
        <authorList>
            <person name="Fujimura R."/>
            <person name="Sato Y."/>
            <person name="Nishizawa T."/>
            <person name="Oshima K."/>
            <person name="Kim S.-W."/>
            <person name="Hattori M."/>
            <person name="Kamijo T."/>
            <person name="Ohta H."/>
        </authorList>
    </citation>
    <scope>NUCLEOTIDE SEQUENCE [LARGE SCALE GENOMIC DNA]</scope>
    <source>
        <strain evidence="9 10">C2-3</strain>
    </source>
</reference>
<dbReference type="RefSeq" id="WP_014448689.1">
    <property type="nucleotide sequence ID" value="NC_017094.1"/>
</dbReference>
<evidence type="ECO:0000256" key="5">
    <source>
        <dbReference type="ARBA" id="ARBA00023063"/>
    </source>
</evidence>
<dbReference type="GO" id="GO:0016020">
    <property type="term" value="C:membrane"/>
    <property type="evidence" value="ECO:0007669"/>
    <property type="project" value="UniProtKB-SubCell"/>
</dbReference>
<feature type="transmembrane region" description="Helical" evidence="7">
    <location>
        <begin position="58"/>
        <end position="75"/>
    </location>
</feature>
<dbReference type="CDD" id="cd17341">
    <property type="entry name" value="MFS_NRT2_like"/>
    <property type="match status" value="1"/>
</dbReference>
<dbReference type="GO" id="GO:0015112">
    <property type="term" value="F:nitrate transmembrane transporter activity"/>
    <property type="evidence" value="ECO:0007669"/>
    <property type="project" value="InterPro"/>
</dbReference>
<feature type="transmembrane region" description="Helical" evidence="7">
    <location>
        <begin position="112"/>
        <end position="132"/>
    </location>
</feature>
<feature type="transmembrane region" description="Helical" evidence="7">
    <location>
        <begin position="249"/>
        <end position="270"/>
    </location>
</feature>
<evidence type="ECO:0000259" key="8">
    <source>
        <dbReference type="PROSITE" id="PS50850"/>
    </source>
</evidence>
<evidence type="ECO:0000256" key="2">
    <source>
        <dbReference type="ARBA" id="ARBA00008432"/>
    </source>
</evidence>
<evidence type="ECO:0000256" key="1">
    <source>
        <dbReference type="ARBA" id="ARBA00004141"/>
    </source>
</evidence>
<evidence type="ECO:0000313" key="9">
    <source>
        <dbReference type="EMBL" id="BAM06196.1"/>
    </source>
</evidence>
<feature type="transmembrane region" description="Helical" evidence="7">
    <location>
        <begin position="21"/>
        <end position="46"/>
    </location>
</feature>
<dbReference type="SUPFAM" id="SSF103473">
    <property type="entry name" value="MFS general substrate transporter"/>
    <property type="match status" value="1"/>
</dbReference>
<feature type="transmembrane region" description="Helical" evidence="7">
    <location>
        <begin position="173"/>
        <end position="195"/>
    </location>
</feature>
<dbReference type="PANTHER" id="PTHR23515">
    <property type="entry name" value="HIGH-AFFINITY NITRATE TRANSPORTER 2.3"/>
    <property type="match status" value="1"/>
</dbReference>
<dbReference type="STRING" id="1162668.LFE_0478"/>
<evidence type="ECO:0000256" key="6">
    <source>
        <dbReference type="ARBA" id="ARBA00023136"/>
    </source>
</evidence>
<dbReference type="HOGENOM" id="CLU_001265_14_1_0"/>
<dbReference type="InterPro" id="IPR044772">
    <property type="entry name" value="NO3_transporter"/>
</dbReference>
<keyword evidence="6 7" id="KW-0472">Membrane</keyword>
<evidence type="ECO:0000256" key="7">
    <source>
        <dbReference type="SAM" id="Phobius"/>
    </source>
</evidence>
<accession>I0ILP7</accession>
<dbReference type="InterPro" id="IPR020846">
    <property type="entry name" value="MFS_dom"/>
</dbReference>
<evidence type="ECO:0000256" key="3">
    <source>
        <dbReference type="ARBA" id="ARBA00022692"/>
    </source>
</evidence>
<proteinExistence type="inferred from homology"/>
<keyword evidence="3 7" id="KW-0812">Transmembrane</keyword>